<feature type="transmembrane region" description="Helical" evidence="1">
    <location>
        <begin position="44"/>
        <end position="61"/>
    </location>
</feature>
<sequence length="78" mass="8950">MGLLYALLSIVLIALPLVHCYLIARFIALSYKYHDTKPLLRHLGWLALVTFLPVIGYFLYYNQLNKAAIEEYTEDAAC</sequence>
<proteinExistence type="predicted"/>
<protein>
    <recommendedName>
        <fullName evidence="4">Cardiolipin synthase N-terminal domain-containing protein</fullName>
    </recommendedName>
</protein>
<evidence type="ECO:0000313" key="2">
    <source>
        <dbReference type="EMBL" id="GAA4324656.1"/>
    </source>
</evidence>
<keyword evidence="1" id="KW-0812">Transmembrane</keyword>
<accession>A0ABP8GIH2</accession>
<dbReference type="EMBL" id="BAABFT010000006">
    <property type="protein sequence ID" value="GAA4324656.1"/>
    <property type="molecule type" value="Genomic_DNA"/>
</dbReference>
<organism evidence="2 3">
    <name type="scientific">Mucilaginibacter gynuensis</name>
    <dbReference type="NCBI Taxonomy" id="1302236"/>
    <lineage>
        <taxon>Bacteria</taxon>
        <taxon>Pseudomonadati</taxon>
        <taxon>Bacteroidota</taxon>
        <taxon>Sphingobacteriia</taxon>
        <taxon>Sphingobacteriales</taxon>
        <taxon>Sphingobacteriaceae</taxon>
        <taxon>Mucilaginibacter</taxon>
    </lineage>
</organism>
<evidence type="ECO:0008006" key="4">
    <source>
        <dbReference type="Google" id="ProtNLM"/>
    </source>
</evidence>
<dbReference type="Proteomes" id="UP001500582">
    <property type="component" value="Unassembled WGS sequence"/>
</dbReference>
<dbReference type="RefSeq" id="WP_345211567.1">
    <property type="nucleotide sequence ID" value="NZ_BAABFT010000006.1"/>
</dbReference>
<keyword evidence="1" id="KW-1133">Transmembrane helix</keyword>
<name>A0ABP8GIH2_9SPHI</name>
<gene>
    <name evidence="2" type="ORF">GCM10023149_26430</name>
</gene>
<keyword evidence="1" id="KW-0472">Membrane</keyword>
<evidence type="ECO:0000313" key="3">
    <source>
        <dbReference type="Proteomes" id="UP001500582"/>
    </source>
</evidence>
<comment type="caution">
    <text evidence="2">The sequence shown here is derived from an EMBL/GenBank/DDBJ whole genome shotgun (WGS) entry which is preliminary data.</text>
</comment>
<reference evidence="3" key="1">
    <citation type="journal article" date="2019" name="Int. J. Syst. Evol. Microbiol.">
        <title>The Global Catalogue of Microorganisms (GCM) 10K type strain sequencing project: providing services to taxonomists for standard genome sequencing and annotation.</title>
        <authorList>
            <consortium name="The Broad Institute Genomics Platform"/>
            <consortium name="The Broad Institute Genome Sequencing Center for Infectious Disease"/>
            <person name="Wu L."/>
            <person name="Ma J."/>
        </authorList>
    </citation>
    <scope>NUCLEOTIDE SEQUENCE [LARGE SCALE GENOMIC DNA]</scope>
    <source>
        <strain evidence="3">JCM 17705</strain>
    </source>
</reference>
<evidence type="ECO:0000256" key="1">
    <source>
        <dbReference type="SAM" id="Phobius"/>
    </source>
</evidence>
<keyword evidence="3" id="KW-1185">Reference proteome</keyword>